<accession>A0A8C8VI60</accession>
<evidence type="ECO:0000256" key="3">
    <source>
        <dbReference type="ARBA" id="ARBA00022439"/>
    </source>
</evidence>
<keyword evidence="5" id="KW-0272">Extracellular matrix</keyword>
<dbReference type="PANTHER" id="PTHR24024">
    <property type="entry name" value="PULMONARY SURFACTANT-ASSOCIATED PROTEIN A"/>
    <property type="match status" value="1"/>
</dbReference>
<reference evidence="23" key="1">
    <citation type="submission" date="2025-08" db="UniProtKB">
        <authorList>
            <consortium name="Ensembl"/>
        </authorList>
    </citation>
    <scope>IDENTIFICATION</scope>
</reference>
<dbReference type="Pfam" id="PF01391">
    <property type="entry name" value="Collagen"/>
    <property type="match status" value="1"/>
</dbReference>
<dbReference type="PROSITE" id="PS50041">
    <property type="entry name" value="C_TYPE_LECTIN_2"/>
    <property type="match status" value="1"/>
</dbReference>
<dbReference type="GO" id="GO:0030246">
    <property type="term" value="F:carbohydrate binding"/>
    <property type="evidence" value="ECO:0007669"/>
    <property type="project" value="UniProtKB-KW"/>
</dbReference>
<feature type="chain" id="PRO_5034675981" description="Pulmonary surfactant-associated protein A" evidence="21">
    <location>
        <begin position="23"/>
        <end position="249"/>
    </location>
</feature>
<dbReference type="Gene3D" id="3.10.100.10">
    <property type="entry name" value="Mannose-Binding Protein A, subunit A"/>
    <property type="match status" value="1"/>
</dbReference>
<keyword evidence="10" id="KW-0430">Lectin</keyword>
<feature type="signal peptide" evidence="21">
    <location>
        <begin position="1"/>
        <end position="22"/>
    </location>
</feature>
<evidence type="ECO:0000256" key="16">
    <source>
        <dbReference type="ARBA" id="ARBA00037480"/>
    </source>
</evidence>
<dbReference type="GO" id="GO:0005581">
    <property type="term" value="C:collagen trimer"/>
    <property type="evidence" value="ECO:0007669"/>
    <property type="project" value="UniProtKB-KW"/>
</dbReference>
<evidence type="ECO:0000313" key="23">
    <source>
        <dbReference type="Ensembl" id="ENSPCEP00000009403.1"/>
    </source>
</evidence>
<keyword evidence="6" id="KW-0399">Innate immunity</keyword>
<evidence type="ECO:0000256" key="21">
    <source>
        <dbReference type="SAM" id="SignalP"/>
    </source>
</evidence>
<dbReference type="InterPro" id="IPR001304">
    <property type="entry name" value="C-type_lectin-like"/>
</dbReference>
<evidence type="ECO:0000256" key="4">
    <source>
        <dbReference type="ARBA" id="ARBA00022525"/>
    </source>
</evidence>
<keyword evidence="15" id="KW-0325">Glycoprotein</keyword>
<evidence type="ECO:0000256" key="15">
    <source>
        <dbReference type="ARBA" id="ARBA00023180"/>
    </source>
</evidence>
<dbReference type="AlphaFoldDB" id="A0A8C8VI60"/>
<dbReference type="Pfam" id="PF00059">
    <property type="entry name" value="Lectin_C"/>
    <property type="match status" value="1"/>
</dbReference>
<evidence type="ECO:0000256" key="8">
    <source>
        <dbReference type="ARBA" id="ARBA00022723"/>
    </source>
</evidence>
<protein>
    <recommendedName>
        <fullName evidence="19">Pulmonary surfactant-associated protein A</fullName>
    </recommendedName>
</protein>
<dbReference type="InterPro" id="IPR016186">
    <property type="entry name" value="C-type_lectin-like/link_sf"/>
</dbReference>
<keyword evidence="24" id="KW-1185">Reference proteome</keyword>
<name>A0A8C8VI60_9SAUR</name>
<dbReference type="PROSITE" id="PS00615">
    <property type="entry name" value="C_TYPE_LECTIN_1"/>
    <property type="match status" value="1"/>
</dbReference>
<keyword evidence="11" id="KW-0106">Calcium</keyword>
<comment type="subcellular location">
    <subcellularLocation>
        <location evidence="2">Secreted</location>
        <location evidence="2">Extracellular space</location>
        <location evidence="2">Extracellular matrix</location>
    </subcellularLocation>
    <subcellularLocation>
        <location evidence="1">Secreted</location>
        <location evidence="1">Extracellular space</location>
        <location evidence="1">Surface film</location>
    </subcellularLocation>
</comment>
<feature type="region of interest" description="Disordered" evidence="20">
    <location>
        <begin position="28"/>
        <end position="100"/>
    </location>
</feature>
<evidence type="ECO:0000256" key="12">
    <source>
        <dbReference type="ARBA" id="ARBA00022859"/>
    </source>
</evidence>
<evidence type="ECO:0000256" key="6">
    <source>
        <dbReference type="ARBA" id="ARBA00022588"/>
    </source>
</evidence>
<dbReference type="GO" id="GO:0005771">
    <property type="term" value="C:multivesicular body"/>
    <property type="evidence" value="ECO:0007669"/>
    <property type="project" value="TreeGrafter"/>
</dbReference>
<dbReference type="GO" id="GO:0007585">
    <property type="term" value="P:respiratory gaseous exchange by respiratory system"/>
    <property type="evidence" value="ECO:0007669"/>
    <property type="project" value="UniProtKB-KW"/>
</dbReference>
<keyword evidence="4" id="KW-0964">Secreted</keyword>
<evidence type="ECO:0000313" key="24">
    <source>
        <dbReference type="Proteomes" id="UP000694393"/>
    </source>
</evidence>
<evidence type="ECO:0000259" key="22">
    <source>
        <dbReference type="PROSITE" id="PS50041"/>
    </source>
</evidence>
<dbReference type="InterPro" id="IPR008160">
    <property type="entry name" value="Collagen"/>
</dbReference>
<evidence type="ECO:0000256" key="17">
    <source>
        <dbReference type="ARBA" id="ARBA00038230"/>
    </source>
</evidence>
<keyword evidence="8" id="KW-0479">Metal-binding</keyword>
<feature type="compositionally biased region" description="Low complexity" evidence="20">
    <location>
        <begin position="28"/>
        <end position="42"/>
    </location>
</feature>
<evidence type="ECO:0000256" key="18">
    <source>
        <dbReference type="ARBA" id="ARBA00038763"/>
    </source>
</evidence>
<dbReference type="Ensembl" id="ENSPCET00000009731.1">
    <property type="protein sequence ID" value="ENSPCEP00000009403.1"/>
    <property type="gene ID" value="ENSPCEG00000007494.1"/>
</dbReference>
<evidence type="ECO:0000256" key="10">
    <source>
        <dbReference type="ARBA" id="ARBA00022734"/>
    </source>
</evidence>
<organism evidence="23 24">
    <name type="scientific">Pelusios castaneus</name>
    <name type="common">West African mud turtle</name>
    <dbReference type="NCBI Taxonomy" id="367368"/>
    <lineage>
        <taxon>Eukaryota</taxon>
        <taxon>Metazoa</taxon>
        <taxon>Chordata</taxon>
        <taxon>Craniata</taxon>
        <taxon>Vertebrata</taxon>
        <taxon>Euteleostomi</taxon>
        <taxon>Archelosauria</taxon>
        <taxon>Testudinata</taxon>
        <taxon>Testudines</taxon>
        <taxon>Pleurodira</taxon>
        <taxon>Pelomedusidae</taxon>
        <taxon>Pelusios</taxon>
    </lineage>
</organism>
<comment type="subunit">
    <text evidence="18">Oligomeric complex of 6 set of homotrimers.</text>
</comment>
<dbReference type="Proteomes" id="UP000694393">
    <property type="component" value="Unplaced"/>
</dbReference>
<keyword evidence="14" id="KW-1015">Disulfide bond</keyword>
<keyword evidence="9 21" id="KW-0732">Signal</keyword>
<evidence type="ECO:0000256" key="7">
    <source>
        <dbReference type="ARBA" id="ARBA00022713"/>
    </source>
</evidence>
<dbReference type="CDD" id="cd03591">
    <property type="entry name" value="CLECT_collectin_like"/>
    <property type="match status" value="1"/>
</dbReference>
<evidence type="ECO:0000256" key="1">
    <source>
        <dbReference type="ARBA" id="ARBA00004364"/>
    </source>
</evidence>
<evidence type="ECO:0000256" key="2">
    <source>
        <dbReference type="ARBA" id="ARBA00004498"/>
    </source>
</evidence>
<keyword evidence="3" id="KW-0767">Surface film</keyword>
<comment type="function">
    <text evidence="16">In presence of calcium ions, it binds to surfactant phospholipids and contributes to lower the surface tension at the air-liquid interface in the alveoli of the mammalian lung and is essential for normal respiration. Enhances the expression of MYO18A/SP-R210 on alveolar macrophages.</text>
</comment>
<dbReference type="SMART" id="SM00034">
    <property type="entry name" value="CLECT"/>
    <property type="match status" value="1"/>
</dbReference>
<keyword evidence="13" id="KW-0176">Collagen</keyword>
<evidence type="ECO:0000256" key="9">
    <source>
        <dbReference type="ARBA" id="ARBA00022729"/>
    </source>
</evidence>
<reference evidence="23" key="2">
    <citation type="submission" date="2025-09" db="UniProtKB">
        <authorList>
            <consortium name="Ensembl"/>
        </authorList>
    </citation>
    <scope>IDENTIFICATION</scope>
</reference>
<dbReference type="GO" id="GO:0046872">
    <property type="term" value="F:metal ion binding"/>
    <property type="evidence" value="ECO:0007669"/>
    <property type="project" value="UniProtKB-KW"/>
</dbReference>
<comment type="similarity">
    <text evidence="17">Belongs to the SFTPA family.</text>
</comment>
<keyword evidence="12" id="KW-0391">Immunity</keyword>
<evidence type="ECO:0000256" key="20">
    <source>
        <dbReference type="SAM" id="MobiDB-lite"/>
    </source>
</evidence>
<keyword evidence="7" id="KW-0305">Gaseous exchange</keyword>
<dbReference type="GO" id="GO:0005615">
    <property type="term" value="C:extracellular space"/>
    <property type="evidence" value="ECO:0007669"/>
    <property type="project" value="TreeGrafter"/>
</dbReference>
<dbReference type="PANTHER" id="PTHR24024:SF13">
    <property type="entry name" value="PULMONARY SURFACTANT-ASSOCIATED PROTEIN A1"/>
    <property type="match status" value="1"/>
</dbReference>
<evidence type="ECO:0000256" key="14">
    <source>
        <dbReference type="ARBA" id="ARBA00023157"/>
    </source>
</evidence>
<dbReference type="SUPFAM" id="SSF56436">
    <property type="entry name" value="C-type lectin-like"/>
    <property type="match status" value="1"/>
</dbReference>
<dbReference type="InterPro" id="IPR033990">
    <property type="entry name" value="Collectin_CTLD"/>
</dbReference>
<evidence type="ECO:0000256" key="19">
    <source>
        <dbReference type="ARBA" id="ARBA00041095"/>
    </source>
</evidence>
<dbReference type="InterPro" id="IPR016187">
    <property type="entry name" value="CTDL_fold"/>
</dbReference>
<feature type="domain" description="C-type lectin" evidence="22">
    <location>
        <begin position="156"/>
        <end position="248"/>
    </location>
</feature>
<dbReference type="InterPro" id="IPR018378">
    <property type="entry name" value="C-type_lectin_CS"/>
</dbReference>
<evidence type="ECO:0000256" key="13">
    <source>
        <dbReference type="ARBA" id="ARBA00023119"/>
    </source>
</evidence>
<sequence length="249" mass="26749">MLSPQSLHILAAAAVFLVTCHAEDKCAGTPGIPGTPGANGLPGRDGRDGMRGNPGPPGPQGPPSGITGLPGRDGLPGVQGPKGERGEKGERGAPGPQAFVDPELQESLQWLKHRITRIFSLSFVVLALEGTITKAGKKIFATNGKEVNFETMLKACEQAGGSLAIPMDKEENNAILDIVKRFNRYAYLGIKEGEVPGEFHYLDGTPLNYTNWHPYEPNGKGGENCVEMYTDGGWNDKKCNQYRLTICEF</sequence>
<evidence type="ECO:0000256" key="11">
    <source>
        <dbReference type="ARBA" id="ARBA00022837"/>
    </source>
</evidence>
<evidence type="ECO:0000256" key="5">
    <source>
        <dbReference type="ARBA" id="ARBA00022530"/>
    </source>
</evidence>
<feature type="compositionally biased region" description="Basic and acidic residues" evidence="20">
    <location>
        <begin position="82"/>
        <end position="91"/>
    </location>
</feature>
<dbReference type="GO" id="GO:0045087">
    <property type="term" value="P:innate immune response"/>
    <property type="evidence" value="ECO:0007669"/>
    <property type="project" value="UniProtKB-KW"/>
</dbReference>
<proteinExistence type="inferred from homology"/>
<dbReference type="InterPro" id="IPR051077">
    <property type="entry name" value="Ca-dependent_lectin"/>
</dbReference>